<dbReference type="Proteomes" id="UP000282087">
    <property type="component" value="Unassembled WGS sequence"/>
</dbReference>
<dbReference type="VEuPathDB" id="FungiDB:DD237_006080"/>
<dbReference type="InterPro" id="IPR006674">
    <property type="entry name" value="HD_domain"/>
</dbReference>
<gene>
    <name evidence="4" type="ORF">DD237_006080</name>
    <name evidence="3" type="ORF">DD238_001793</name>
</gene>
<dbReference type="AlphaFoldDB" id="A0A3M6VUU3"/>
<evidence type="ECO:0000313" key="4">
    <source>
        <dbReference type="EMBL" id="RQM10910.1"/>
    </source>
</evidence>
<dbReference type="OrthoDB" id="9991235at2759"/>
<feature type="region of interest" description="Disordered" evidence="1">
    <location>
        <begin position="1"/>
        <end position="66"/>
    </location>
</feature>
<dbReference type="FunFam" id="1.10.3210.10:FF:000047">
    <property type="entry name" value="HD domain containing protein"/>
    <property type="match status" value="1"/>
</dbReference>
<dbReference type="Gene3D" id="3.30.70.2760">
    <property type="match status" value="1"/>
</dbReference>
<evidence type="ECO:0000313" key="5">
    <source>
        <dbReference type="Proteomes" id="UP000282087"/>
    </source>
</evidence>
<comment type="caution">
    <text evidence="3">The sequence shown here is derived from an EMBL/GenBank/DDBJ whole genome shotgun (WGS) entry which is preliminary data.</text>
</comment>
<dbReference type="EMBL" id="QLLG01000010">
    <property type="protein sequence ID" value="RMX69913.1"/>
    <property type="molecule type" value="Genomic_DNA"/>
</dbReference>
<dbReference type="Pfam" id="PF01966">
    <property type="entry name" value="HD"/>
    <property type="match status" value="1"/>
</dbReference>
<dbReference type="SUPFAM" id="SSF109604">
    <property type="entry name" value="HD-domain/PDEase-like"/>
    <property type="match status" value="1"/>
</dbReference>
<evidence type="ECO:0000313" key="6">
    <source>
        <dbReference type="Proteomes" id="UP000286097"/>
    </source>
</evidence>
<feature type="domain" description="HD/PDEase" evidence="2">
    <location>
        <begin position="171"/>
        <end position="337"/>
    </location>
</feature>
<proteinExistence type="predicted"/>
<reference evidence="5 6" key="1">
    <citation type="submission" date="2018-06" db="EMBL/GenBank/DDBJ databases">
        <title>Comparative genomics of downy mildews reveals potential adaptations to biotrophy.</title>
        <authorList>
            <person name="Fletcher K."/>
            <person name="Klosterman S.J."/>
            <person name="Derevnina L."/>
            <person name="Martin F."/>
            <person name="Koike S."/>
            <person name="Reyes Chin-Wo S."/>
            <person name="Mou B."/>
            <person name="Michelmore R."/>
        </authorList>
    </citation>
    <scope>NUCLEOTIDE SEQUENCE [LARGE SCALE GENOMIC DNA]</scope>
    <source>
        <strain evidence="4 6">R13</strain>
        <strain evidence="3 5">R14</strain>
    </source>
</reference>
<evidence type="ECO:0000259" key="2">
    <source>
        <dbReference type="SMART" id="SM00471"/>
    </source>
</evidence>
<evidence type="ECO:0000313" key="3">
    <source>
        <dbReference type="EMBL" id="RMX69913.1"/>
    </source>
</evidence>
<dbReference type="PANTHER" id="PTHR11373">
    <property type="entry name" value="DEOXYNUCLEOSIDE TRIPHOSPHATE TRIPHOSPHOHYDROLASE"/>
    <property type="match status" value="1"/>
</dbReference>
<feature type="compositionally biased region" description="Basic and acidic residues" evidence="1">
    <location>
        <begin position="41"/>
        <end position="66"/>
    </location>
</feature>
<dbReference type="InterPro" id="IPR050135">
    <property type="entry name" value="dGTPase-like"/>
</dbReference>
<dbReference type="EMBL" id="QKXF01000509">
    <property type="protein sequence ID" value="RQM10910.1"/>
    <property type="molecule type" value="Genomic_DNA"/>
</dbReference>
<dbReference type="STRING" id="542832.A0A3M6VUU3"/>
<dbReference type="InterPro" id="IPR003607">
    <property type="entry name" value="HD/PDEase_dom"/>
</dbReference>
<dbReference type="PANTHER" id="PTHR11373:SF4">
    <property type="entry name" value="DEOXYNUCLEOSIDE TRIPHOSPHATE TRIPHOSPHOHYDROLASE SAMHD1"/>
    <property type="match status" value="1"/>
</dbReference>
<dbReference type="GO" id="GO:0005634">
    <property type="term" value="C:nucleus"/>
    <property type="evidence" value="ECO:0007669"/>
    <property type="project" value="TreeGrafter"/>
</dbReference>
<dbReference type="Proteomes" id="UP000286097">
    <property type="component" value="Unassembled WGS sequence"/>
</dbReference>
<dbReference type="FunFam" id="3.30.70.2760:FF:000005">
    <property type="entry name" value="HD domain containing protein, putative"/>
    <property type="match status" value="1"/>
</dbReference>
<dbReference type="GO" id="GO:0006203">
    <property type="term" value="P:dGTP catabolic process"/>
    <property type="evidence" value="ECO:0007669"/>
    <property type="project" value="TreeGrafter"/>
</dbReference>
<keyword evidence="5" id="KW-1185">Reference proteome</keyword>
<dbReference type="GO" id="GO:0008832">
    <property type="term" value="F:dGTPase activity"/>
    <property type="evidence" value="ECO:0007669"/>
    <property type="project" value="TreeGrafter"/>
</dbReference>
<organism evidence="3 5">
    <name type="scientific">Peronospora effusa</name>
    <dbReference type="NCBI Taxonomy" id="542832"/>
    <lineage>
        <taxon>Eukaryota</taxon>
        <taxon>Sar</taxon>
        <taxon>Stramenopiles</taxon>
        <taxon>Oomycota</taxon>
        <taxon>Peronosporomycetes</taxon>
        <taxon>Peronosporales</taxon>
        <taxon>Peronosporaceae</taxon>
        <taxon>Peronospora</taxon>
    </lineage>
</organism>
<dbReference type="CDD" id="cd00077">
    <property type="entry name" value="HDc"/>
    <property type="match status" value="1"/>
</dbReference>
<dbReference type="Gene3D" id="1.10.3210.10">
    <property type="entry name" value="Hypothetical protein af1432"/>
    <property type="match status" value="1"/>
</dbReference>
<name>A0A3M6VUU3_9STRA</name>
<evidence type="ECO:0000256" key="1">
    <source>
        <dbReference type="SAM" id="MobiDB-lite"/>
    </source>
</evidence>
<dbReference type="SMART" id="SM00471">
    <property type="entry name" value="HDc"/>
    <property type="match status" value="1"/>
</dbReference>
<sequence length="597" mass="69516">MSKKQDTLWTAFGRQRQPSTKRQKLQVAEETKAIVARKKQRDPLDRDNVEDADEERLGFKTKRGDTEATSDDADVLIRLETKERMRKNVVVVEEDVDWDQVEHKTREIDQKTTKLNERKEVGNKMYNYIKDSVHGLMTFEPICMRIIDTLQFQRLRNLHQLGAANFVYIGATHSRFEHCLGVAYFAEKMIESIRSHQPWLLITKEDVMCIKIAGLCHDLGHGPFSHVFDGLFLDQLRKKKIIDEAFKWSHEQGSVDMFDFLLSQNNISVEKYGLTQQDVVFIKELIWGGPLPDSNGVLCGRPSRDQRFLYDIVNNAHSGLDVDKLDYFMRDSLYTGAKMSCDTDLLIRNARVLVDCEDPNENKVICFPEKLAGQIMQAFRTRYELHQSVYQHRGVRAIDYMLCDLLISANDHLKIKGQRISEVMCSMEAYQHFDDRVLLKIQESDGAELSEARSILNRIFSKPYYDFVGKTALTDHSQQKSVDMLLNEVLRCSARRSLITEKDTVILDFMRVHYGKGKEDPLQHVRFYSKNATASSRCFRLPECAYEMFSPRKFEEYTIRIFVKESRLIIPVREAFEKWCRKYNNSQAFPLASLKMQ</sequence>
<protein>
    <recommendedName>
        <fullName evidence="2">HD/PDEase domain-containing protein</fullName>
    </recommendedName>
</protein>
<accession>A0A3M6VUU3</accession>